<keyword evidence="2" id="KW-1185">Reference proteome</keyword>
<organism evidence="1 2">
    <name type="scientific">Colletotrichum kahawae</name>
    <name type="common">Coffee berry disease fungus</name>
    <dbReference type="NCBI Taxonomy" id="34407"/>
    <lineage>
        <taxon>Eukaryota</taxon>
        <taxon>Fungi</taxon>
        <taxon>Dikarya</taxon>
        <taxon>Ascomycota</taxon>
        <taxon>Pezizomycotina</taxon>
        <taxon>Sordariomycetes</taxon>
        <taxon>Hypocreomycetidae</taxon>
        <taxon>Glomerellales</taxon>
        <taxon>Glomerellaceae</taxon>
        <taxon>Colletotrichum</taxon>
        <taxon>Colletotrichum gloeosporioides species complex</taxon>
    </lineage>
</organism>
<dbReference type="AlphaFoldDB" id="A0AAE0CY49"/>
<sequence>MFMGFMSLGEGAGLGVYVGPLAQSPTLRPPAAEVTLLPRPDKAQLGNTRRGQVKRTPGLNVCSLCFVSSQSVCSLVDC</sequence>
<dbReference type="Proteomes" id="UP001281614">
    <property type="component" value="Unassembled WGS sequence"/>
</dbReference>
<dbReference type="EMBL" id="VYYT01000743">
    <property type="protein sequence ID" value="KAK2729901.1"/>
    <property type="molecule type" value="Genomic_DNA"/>
</dbReference>
<evidence type="ECO:0000313" key="1">
    <source>
        <dbReference type="EMBL" id="KAK2729901.1"/>
    </source>
</evidence>
<name>A0AAE0CY49_COLKA</name>
<proteinExistence type="predicted"/>
<reference evidence="1" key="1">
    <citation type="submission" date="2023-02" db="EMBL/GenBank/DDBJ databases">
        <title>Colletotrichum kahawae CIFC_Que2 genome sequencing and assembly.</title>
        <authorList>
            <person name="Baroncelli R."/>
        </authorList>
    </citation>
    <scope>NUCLEOTIDE SEQUENCE</scope>
    <source>
        <strain evidence="1">CIFC_Que2</strain>
    </source>
</reference>
<evidence type="ECO:0000313" key="2">
    <source>
        <dbReference type="Proteomes" id="UP001281614"/>
    </source>
</evidence>
<protein>
    <submittedName>
        <fullName evidence="1">Uncharacterized protein</fullName>
    </submittedName>
</protein>
<comment type="caution">
    <text evidence="1">The sequence shown here is derived from an EMBL/GenBank/DDBJ whole genome shotgun (WGS) entry which is preliminary data.</text>
</comment>
<accession>A0AAE0CY49</accession>
<gene>
    <name evidence="1" type="ORF">CKAH01_09939</name>
</gene>